<organism evidence="1 2">
    <name type="scientific">Dioscorea alata</name>
    <name type="common">Purple yam</name>
    <dbReference type="NCBI Taxonomy" id="55571"/>
    <lineage>
        <taxon>Eukaryota</taxon>
        <taxon>Viridiplantae</taxon>
        <taxon>Streptophyta</taxon>
        <taxon>Embryophyta</taxon>
        <taxon>Tracheophyta</taxon>
        <taxon>Spermatophyta</taxon>
        <taxon>Magnoliopsida</taxon>
        <taxon>Liliopsida</taxon>
        <taxon>Dioscoreales</taxon>
        <taxon>Dioscoreaceae</taxon>
        <taxon>Dioscorea</taxon>
    </lineage>
</organism>
<sequence length="171" mass="19845">MEEEKLRRKRRRVCAIEPNELVYASFPSNYISRLLPALVRVTGIASCEANKDEDMEKTVRFEVDMALATSTSCFKWSSALKHQLEQQQQQQGKFDSKTVIIPNPNPRKGIREHKKKKNRGEEELEFRVRALRKIVPGGEEMNACELLTEMESYVVYLQMQVYILKSLVANH</sequence>
<evidence type="ECO:0000313" key="2">
    <source>
        <dbReference type="Proteomes" id="UP000827976"/>
    </source>
</evidence>
<name>A0ACB7VDG7_DIOAL</name>
<accession>A0ACB7VDG7</accession>
<protein>
    <submittedName>
        <fullName evidence="1">Myc-type basic helix-loop-helix (BHLH) domain-containing protein</fullName>
    </submittedName>
</protein>
<proteinExistence type="predicted"/>
<dbReference type="EMBL" id="CM037019">
    <property type="protein sequence ID" value="KAH7671727.1"/>
    <property type="molecule type" value="Genomic_DNA"/>
</dbReference>
<comment type="caution">
    <text evidence="1">The sequence shown here is derived from an EMBL/GenBank/DDBJ whole genome shotgun (WGS) entry which is preliminary data.</text>
</comment>
<gene>
    <name evidence="1" type="ORF">IHE45_09G007000</name>
</gene>
<dbReference type="Proteomes" id="UP000827976">
    <property type="component" value="Chromosome 9"/>
</dbReference>
<keyword evidence="2" id="KW-1185">Reference proteome</keyword>
<evidence type="ECO:0000313" key="1">
    <source>
        <dbReference type="EMBL" id="KAH7671727.1"/>
    </source>
</evidence>
<reference evidence="2" key="1">
    <citation type="journal article" date="2022" name="Nat. Commun.">
        <title>Chromosome evolution and the genetic basis of agronomically important traits in greater yam.</title>
        <authorList>
            <person name="Bredeson J.V."/>
            <person name="Lyons J.B."/>
            <person name="Oniyinde I.O."/>
            <person name="Okereke N.R."/>
            <person name="Kolade O."/>
            <person name="Nnabue I."/>
            <person name="Nwadili C.O."/>
            <person name="Hribova E."/>
            <person name="Parker M."/>
            <person name="Nwogha J."/>
            <person name="Shu S."/>
            <person name="Carlson J."/>
            <person name="Kariba R."/>
            <person name="Muthemba S."/>
            <person name="Knop K."/>
            <person name="Barton G.J."/>
            <person name="Sherwood A.V."/>
            <person name="Lopez-Montes A."/>
            <person name="Asiedu R."/>
            <person name="Jamnadass R."/>
            <person name="Muchugi A."/>
            <person name="Goodstein D."/>
            <person name="Egesi C.N."/>
            <person name="Featherston J."/>
            <person name="Asfaw A."/>
            <person name="Simpson G.G."/>
            <person name="Dolezel J."/>
            <person name="Hendre P.S."/>
            <person name="Van Deynze A."/>
            <person name="Kumar P.L."/>
            <person name="Obidiegwu J.E."/>
            <person name="Bhattacharjee R."/>
            <person name="Rokhsar D.S."/>
        </authorList>
    </citation>
    <scope>NUCLEOTIDE SEQUENCE [LARGE SCALE GENOMIC DNA]</scope>
    <source>
        <strain evidence="2">cv. TDa95/00328</strain>
    </source>
</reference>